<accession>A0AAD3SJQ0</accession>
<organism evidence="2 3">
    <name type="scientific">Nepenthes gracilis</name>
    <name type="common">Slender pitcher plant</name>
    <dbReference type="NCBI Taxonomy" id="150966"/>
    <lineage>
        <taxon>Eukaryota</taxon>
        <taxon>Viridiplantae</taxon>
        <taxon>Streptophyta</taxon>
        <taxon>Embryophyta</taxon>
        <taxon>Tracheophyta</taxon>
        <taxon>Spermatophyta</taxon>
        <taxon>Magnoliopsida</taxon>
        <taxon>eudicotyledons</taxon>
        <taxon>Gunneridae</taxon>
        <taxon>Pentapetalae</taxon>
        <taxon>Caryophyllales</taxon>
        <taxon>Nepenthaceae</taxon>
        <taxon>Nepenthes</taxon>
    </lineage>
</organism>
<comment type="caution">
    <text evidence="2">The sequence shown here is derived from an EMBL/GenBank/DDBJ whole genome shotgun (WGS) entry which is preliminary data.</text>
</comment>
<evidence type="ECO:0000313" key="3">
    <source>
        <dbReference type="Proteomes" id="UP001279734"/>
    </source>
</evidence>
<dbReference type="EMBL" id="BSYO01000011">
    <property type="protein sequence ID" value="GMH12039.1"/>
    <property type="molecule type" value="Genomic_DNA"/>
</dbReference>
<feature type="region of interest" description="Disordered" evidence="1">
    <location>
        <begin position="381"/>
        <end position="419"/>
    </location>
</feature>
<feature type="region of interest" description="Disordered" evidence="1">
    <location>
        <begin position="446"/>
        <end position="472"/>
    </location>
</feature>
<reference evidence="2" key="1">
    <citation type="submission" date="2023-05" db="EMBL/GenBank/DDBJ databases">
        <title>Nepenthes gracilis genome sequencing.</title>
        <authorList>
            <person name="Fukushima K."/>
        </authorList>
    </citation>
    <scope>NUCLEOTIDE SEQUENCE</scope>
    <source>
        <strain evidence="2">SING2019-196</strain>
    </source>
</reference>
<dbReference type="Proteomes" id="UP001279734">
    <property type="component" value="Unassembled WGS sequence"/>
</dbReference>
<dbReference type="PANTHER" id="PTHR36308">
    <property type="entry name" value="DENTIN SIALOPHOSPHOPROTEIN-RELATED"/>
    <property type="match status" value="1"/>
</dbReference>
<feature type="compositionally biased region" description="Polar residues" evidence="1">
    <location>
        <begin position="381"/>
        <end position="392"/>
    </location>
</feature>
<feature type="compositionally biased region" description="Low complexity" evidence="1">
    <location>
        <begin position="394"/>
        <end position="403"/>
    </location>
</feature>
<keyword evidence="3" id="KW-1185">Reference proteome</keyword>
<protein>
    <recommendedName>
        <fullName evidence="4">Dentin sialophosphoprotein-like</fullName>
    </recommendedName>
</protein>
<name>A0AAD3SJQ0_NEPGR</name>
<evidence type="ECO:0000313" key="2">
    <source>
        <dbReference type="EMBL" id="GMH12039.1"/>
    </source>
</evidence>
<feature type="compositionally biased region" description="Polar residues" evidence="1">
    <location>
        <begin position="404"/>
        <end position="415"/>
    </location>
</feature>
<evidence type="ECO:0000256" key="1">
    <source>
        <dbReference type="SAM" id="MobiDB-lite"/>
    </source>
</evidence>
<evidence type="ECO:0008006" key="4">
    <source>
        <dbReference type="Google" id="ProtNLM"/>
    </source>
</evidence>
<gene>
    <name evidence="2" type="ORF">Nepgr_013880</name>
</gene>
<sequence>MILGAIQTMWNLRRLRNLKRTLYLNSGMVSKSEDPSPTSLHQFQENQWQSIILEVPDIGKTVAEDFYDACKDFRSSTSAENYQWQATDTAAANSMKNGEDKSSSDAWDDFILRSGQGSQHQTDTVKVSPDVSFDAWNGFTSSSIVQGNQLQTRSTSDIEEMTASVGDYSVDAWNDFKSLTSEHQNQQITVGDKNQDDSLGFLGDPICLTAKADHQQIKEIKSPTNDATMEGESTLTIWNDFMGTSFGQDTEQETNHMEVADFRTKSEVHNIADVQDDLMSSSNAGNNFKQISSTKSFDKNRIYIGDDSFDEWNDFTSSSNTSDYKTISKDISVSAWDNFPSFSSQQQASCEQVPGNRTIAEEDLYNSWSDFRSLGNSVDNNLSGSTPASDNKTISDSISTSSTMLNDSQKQTSSPIAPEKKTISGYIALENKMTLEGNNLFNGDNSSVSTSANASDNQLKSSGTAMGNKTTSEYEGSLDDVWTDFTSSMAMQENHLHDDDPFDAWNVFVSSSGQPGNHNLASSSVINLFSSTSNSQDLGFNSHLQPELFSGTFHDHNSSALLDVLPSEAPVLVRVNTEAEGNAEMNQKLKETSNTKSSDAETLISQMHDLSFMLESSLSIPKSQYNIF</sequence>
<dbReference type="PANTHER" id="PTHR36308:SF1">
    <property type="entry name" value="DENTIN SIALOPHOSPHOPROTEIN-RELATED"/>
    <property type="match status" value="1"/>
</dbReference>
<proteinExistence type="predicted"/>
<dbReference type="AlphaFoldDB" id="A0AAD3SJQ0"/>